<comment type="caution">
    <text evidence="1">The sequence shown here is derived from an EMBL/GenBank/DDBJ whole genome shotgun (WGS) entry which is preliminary data.</text>
</comment>
<dbReference type="Proteomes" id="UP001056778">
    <property type="component" value="Chromosome 5"/>
</dbReference>
<dbReference type="EMBL" id="CM043019">
    <property type="protein sequence ID" value="KAI4461727.1"/>
    <property type="molecule type" value="Genomic_DNA"/>
</dbReference>
<evidence type="ECO:0000313" key="1">
    <source>
        <dbReference type="EMBL" id="KAI4461727.1"/>
    </source>
</evidence>
<name>A0ACB9T4I5_HOLOL</name>
<evidence type="ECO:0000313" key="2">
    <source>
        <dbReference type="Proteomes" id="UP001056778"/>
    </source>
</evidence>
<sequence>MELDDNINNDVEVDPELPDNLTNNKKTVSQQGVCIVCKESGSNIENCSECERRVHYNCGGCRDGSSLLGPLCLQEKRIIEERKSSYVGQKRAVEKVLESSVQKFKPIEVGTYVKAAIPKVDRGPLDKQVLELENGVYRIRTKSGIIKNWFSRNEIDACKAGPSFLRAPDNTRIQIWRKGIQ</sequence>
<reference evidence="1" key="1">
    <citation type="submission" date="2022-04" db="EMBL/GenBank/DDBJ databases">
        <title>Chromosome-scale genome assembly of Holotrichia oblita Faldermann.</title>
        <authorList>
            <person name="Rongchong L."/>
        </authorList>
    </citation>
    <scope>NUCLEOTIDE SEQUENCE</scope>
    <source>
        <strain evidence="1">81SQS9</strain>
    </source>
</reference>
<proteinExistence type="predicted"/>
<gene>
    <name evidence="1" type="ORF">MML48_5g00006226</name>
</gene>
<keyword evidence="2" id="KW-1185">Reference proteome</keyword>
<accession>A0ACB9T4I5</accession>
<protein>
    <submittedName>
        <fullName evidence="1">Uncharacterized protein</fullName>
    </submittedName>
</protein>
<organism evidence="1 2">
    <name type="scientific">Holotrichia oblita</name>
    <name type="common">Chafer beetle</name>
    <dbReference type="NCBI Taxonomy" id="644536"/>
    <lineage>
        <taxon>Eukaryota</taxon>
        <taxon>Metazoa</taxon>
        <taxon>Ecdysozoa</taxon>
        <taxon>Arthropoda</taxon>
        <taxon>Hexapoda</taxon>
        <taxon>Insecta</taxon>
        <taxon>Pterygota</taxon>
        <taxon>Neoptera</taxon>
        <taxon>Endopterygota</taxon>
        <taxon>Coleoptera</taxon>
        <taxon>Polyphaga</taxon>
        <taxon>Scarabaeiformia</taxon>
        <taxon>Scarabaeidae</taxon>
        <taxon>Melolonthinae</taxon>
        <taxon>Holotrichia</taxon>
    </lineage>
</organism>